<dbReference type="Gene3D" id="3.40.1190.10">
    <property type="entry name" value="Mur-like, catalytic domain"/>
    <property type="match status" value="1"/>
</dbReference>
<keyword evidence="13 19" id="KW-0460">Magnesium</keyword>
<evidence type="ECO:0000256" key="7">
    <source>
        <dbReference type="ARBA" id="ARBA00022563"/>
    </source>
</evidence>
<evidence type="ECO:0000313" key="20">
    <source>
        <dbReference type="EMBL" id="EDV28043.1"/>
    </source>
</evidence>
<evidence type="ECO:0000256" key="10">
    <source>
        <dbReference type="ARBA" id="ARBA00022741"/>
    </source>
</evidence>
<protein>
    <recommendedName>
        <fullName evidence="17">Folylpolyglutamate synthase</fullName>
        <ecNumber evidence="17">6.3.2.17</ecNumber>
    </recommendedName>
    <alternativeName>
        <fullName evidence="17">Folylpoly-gamma-glutamate synthetase</fullName>
    </alternativeName>
    <alternativeName>
        <fullName evidence="17">Tetrahydrofolylpolyglutamate synthase</fullName>
    </alternativeName>
</protein>
<keyword evidence="14" id="KW-0496">Mitochondrion</keyword>
<dbReference type="EC" id="6.3.2.17" evidence="17"/>
<dbReference type="InterPro" id="IPR001645">
    <property type="entry name" value="Folylpolyglutamate_synth"/>
</dbReference>
<dbReference type="InterPro" id="IPR023600">
    <property type="entry name" value="Folylpolyglutamate_synth_euk"/>
</dbReference>
<evidence type="ECO:0000256" key="8">
    <source>
        <dbReference type="ARBA" id="ARBA00022598"/>
    </source>
</evidence>
<feature type="binding site" evidence="19">
    <location>
        <position position="178"/>
    </location>
    <ligand>
        <name>Mg(2+)</name>
        <dbReference type="ChEBI" id="CHEBI:18420"/>
        <label>1</label>
    </ligand>
</feature>
<evidence type="ECO:0000256" key="9">
    <source>
        <dbReference type="ARBA" id="ARBA00022723"/>
    </source>
</evidence>
<evidence type="ECO:0000256" key="12">
    <source>
        <dbReference type="ARBA" id="ARBA00022840"/>
    </source>
</evidence>
<dbReference type="GO" id="GO:0005759">
    <property type="term" value="C:mitochondrial matrix"/>
    <property type="evidence" value="ECO:0007669"/>
    <property type="project" value="UniProtKB-SubCell"/>
</dbReference>
<evidence type="ECO:0000256" key="19">
    <source>
        <dbReference type="PIRSR" id="PIRSR038895-2"/>
    </source>
</evidence>
<keyword evidence="12 18" id="KW-0067">ATP-binding</keyword>
<keyword evidence="10 18" id="KW-0547">Nucleotide-binding</keyword>
<dbReference type="PANTHER" id="PTHR11136:SF5">
    <property type="entry name" value="FOLYLPOLYGLUTAMATE SYNTHASE, MITOCHONDRIAL"/>
    <property type="match status" value="1"/>
</dbReference>
<feature type="binding site" evidence="19">
    <location>
        <position position="206"/>
    </location>
    <ligand>
        <name>Mg(2+)</name>
        <dbReference type="ChEBI" id="CHEBI:18420"/>
        <label>1</label>
    </ligand>
</feature>
<evidence type="ECO:0000256" key="17">
    <source>
        <dbReference type="PIRNR" id="PIRNR038895"/>
    </source>
</evidence>
<dbReference type="InterPro" id="IPR036565">
    <property type="entry name" value="Mur-like_cat_sf"/>
</dbReference>
<evidence type="ECO:0000256" key="13">
    <source>
        <dbReference type="ARBA" id="ARBA00022842"/>
    </source>
</evidence>
<dbReference type="PROSITE" id="PS01011">
    <property type="entry name" value="FOLYLPOLYGLU_SYNT_1"/>
    <property type="match status" value="1"/>
</dbReference>
<dbReference type="NCBIfam" id="TIGR01499">
    <property type="entry name" value="folC"/>
    <property type="match status" value="1"/>
</dbReference>
<dbReference type="FunFam" id="3.40.1190.10:FF:000020">
    <property type="entry name" value="Folylpolyglutamate synthase"/>
    <property type="match status" value="1"/>
</dbReference>
<evidence type="ECO:0000256" key="18">
    <source>
        <dbReference type="PIRSR" id="PIRSR038895-1"/>
    </source>
</evidence>
<feature type="binding site" evidence="18">
    <location>
        <position position="359"/>
    </location>
    <ligand>
        <name>ATP</name>
        <dbReference type="ChEBI" id="CHEBI:30616"/>
    </ligand>
</feature>
<keyword evidence="9 19" id="KW-0479">Metal-binding</keyword>
<dbReference type="PIRSF" id="PIRSF038895">
    <property type="entry name" value="FPGS"/>
    <property type="match status" value="1"/>
</dbReference>
<dbReference type="CTD" id="6750532"/>
<keyword evidence="7 17" id="KW-0554">One-carbon metabolism</keyword>
<comment type="similarity">
    <text evidence="5 17">Belongs to the folylpolyglutamate synthase family.</text>
</comment>
<organism evidence="20 21">
    <name type="scientific">Trichoplax adhaerens</name>
    <name type="common">Trichoplax reptans</name>
    <dbReference type="NCBI Taxonomy" id="10228"/>
    <lineage>
        <taxon>Eukaryota</taxon>
        <taxon>Metazoa</taxon>
        <taxon>Placozoa</taxon>
        <taxon>Uniplacotomia</taxon>
        <taxon>Trichoplacea</taxon>
        <taxon>Trichoplacidae</taxon>
        <taxon>Trichoplax</taxon>
    </lineage>
</organism>
<evidence type="ECO:0000256" key="2">
    <source>
        <dbReference type="ARBA" id="ARBA00004305"/>
    </source>
</evidence>
<keyword evidence="11" id="KW-0999">Mitochondrion inner membrane</keyword>
<evidence type="ECO:0000256" key="6">
    <source>
        <dbReference type="ARBA" id="ARBA00022490"/>
    </source>
</evidence>
<dbReference type="InterPro" id="IPR018109">
    <property type="entry name" value="Folylpolyglutamate_synth_CS"/>
</dbReference>
<evidence type="ECO:0000256" key="3">
    <source>
        <dbReference type="ARBA" id="ARBA00004496"/>
    </source>
</evidence>
<dbReference type="OrthoDB" id="5212574at2759"/>
<dbReference type="AlphaFoldDB" id="B3RNM4"/>
<comment type="cofactor">
    <cofactor evidence="17">
        <name>a monovalent cation</name>
        <dbReference type="ChEBI" id="CHEBI:60242"/>
    </cofactor>
    <text evidence="17">A monovalent cation.</text>
</comment>
<dbReference type="GO" id="GO:0005739">
    <property type="term" value="C:mitochondrion"/>
    <property type="evidence" value="ECO:0000318"/>
    <property type="project" value="GO_Central"/>
</dbReference>
<keyword evidence="15" id="KW-0472">Membrane</keyword>
<feature type="binding site" evidence="18">
    <location>
        <position position="345"/>
    </location>
    <ligand>
        <name>ATP</name>
        <dbReference type="ChEBI" id="CHEBI:30616"/>
    </ligand>
</feature>
<dbReference type="GO" id="GO:0046901">
    <property type="term" value="P:tetrahydrofolylpolyglutamate biosynthetic process"/>
    <property type="evidence" value="ECO:0000318"/>
    <property type="project" value="GO_Central"/>
</dbReference>
<evidence type="ECO:0000256" key="14">
    <source>
        <dbReference type="ARBA" id="ARBA00023128"/>
    </source>
</evidence>
<dbReference type="OMA" id="THALFCT"/>
<evidence type="ECO:0000256" key="11">
    <source>
        <dbReference type="ARBA" id="ARBA00022792"/>
    </source>
</evidence>
<dbReference type="GO" id="GO:0005524">
    <property type="term" value="F:ATP binding"/>
    <property type="evidence" value="ECO:0007669"/>
    <property type="project" value="UniProtKB-KW"/>
</dbReference>
<reference evidence="20 21" key="1">
    <citation type="journal article" date="2008" name="Nature">
        <title>The Trichoplax genome and the nature of placozoans.</title>
        <authorList>
            <person name="Srivastava M."/>
            <person name="Begovic E."/>
            <person name="Chapman J."/>
            <person name="Putnam N.H."/>
            <person name="Hellsten U."/>
            <person name="Kawashima T."/>
            <person name="Kuo A."/>
            <person name="Mitros T."/>
            <person name="Salamov A."/>
            <person name="Carpenter M.L."/>
            <person name="Signorovitch A.Y."/>
            <person name="Moreno M.A."/>
            <person name="Kamm K."/>
            <person name="Grimwood J."/>
            <person name="Schmutz J."/>
            <person name="Shapiro H."/>
            <person name="Grigoriev I.V."/>
            <person name="Buss L.W."/>
            <person name="Schierwater B."/>
            <person name="Dellaporta S.L."/>
            <person name="Rokhsar D.S."/>
        </authorList>
    </citation>
    <scope>NUCLEOTIDE SEQUENCE [LARGE SCALE GENOMIC DNA]</scope>
    <source>
        <strain evidence="20 21">Grell-BS-1999</strain>
    </source>
</reference>
<dbReference type="Gene3D" id="3.90.190.20">
    <property type="entry name" value="Mur ligase, C-terminal domain"/>
    <property type="match status" value="1"/>
</dbReference>
<dbReference type="InParanoid" id="B3RNM4"/>
<dbReference type="HOGENOM" id="CLU_015869_0_3_1"/>
<dbReference type="STRING" id="10228.B3RNM4"/>
<dbReference type="GO" id="GO:0005737">
    <property type="term" value="C:cytoplasm"/>
    <property type="evidence" value="ECO:0000318"/>
    <property type="project" value="GO_Central"/>
</dbReference>
<dbReference type="GO" id="GO:0005743">
    <property type="term" value="C:mitochondrial inner membrane"/>
    <property type="evidence" value="ECO:0007669"/>
    <property type="project" value="UniProtKB-SubCell"/>
</dbReference>
<dbReference type="GO" id="GO:0004326">
    <property type="term" value="F:tetrahydrofolylpolyglutamate synthase activity"/>
    <property type="evidence" value="ECO:0000318"/>
    <property type="project" value="GO_Central"/>
</dbReference>
<comment type="pathway">
    <text evidence="4 17">Cofactor biosynthesis; tetrahydrofolylpolyglutamate biosynthesis.</text>
</comment>
<keyword evidence="8 17" id="KW-0436">Ligase</keyword>
<accession>B3RNM4</accession>
<comment type="function">
    <text evidence="17">Catalyzes conversion of folates to polyglutamate derivatives allowing concentration of folate compounds in the cell and the intracellular retention of these cofactors, which are important substrates for most of the folate-dependent enzymes that are involved in one-carbon transfer reactions involved in purine, pyrimidine and amino acid synthesis.</text>
</comment>
<evidence type="ECO:0000256" key="5">
    <source>
        <dbReference type="ARBA" id="ARBA00008276"/>
    </source>
</evidence>
<evidence type="ECO:0000313" key="21">
    <source>
        <dbReference type="Proteomes" id="UP000009022"/>
    </source>
</evidence>
<dbReference type="GO" id="GO:0005829">
    <property type="term" value="C:cytosol"/>
    <property type="evidence" value="ECO:0000318"/>
    <property type="project" value="GO_Central"/>
</dbReference>
<dbReference type="PANTHER" id="PTHR11136">
    <property type="entry name" value="FOLYLPOLYGLUTAMATE SYNTHASE-RELATED"/>
    <property type="match status" value="1"/>
</dbReference>
<dbReference type="FunCoup" id="B3RNM4">
    <property type="interactions" value="585"/>
</dbReference>
<evidence type="ECO:0000256" key="1">
    <source>
        <dbReference type="ARBA" id="ARBA00004273"/>
    </source>
</evidence>
<dbReference type="GO" id="GO:0006730">
    <property type="term" value="P:one-carbon metabolic process"/>
    <property type="evidence" value="ECO:0007669"/>
    <property type="project" value="UniProtKB-KW"/>
</dbReference>
<name>B3RNM4_TRIAD</name>
<dbReference type="KEGG" id="tad:TRIADDRAFT_53217"/>
<dbReference type="GO" id="GO:0046872">
    <property type="term" value="F:metal ion binding"/>
    <property type="evidence" value="ECO:0007669"/>
    <property type="project" value="UniProtKB-KW"/>
</dbReference>
<comment type="subcellular location">
    <subcellularLocation>
        <location evidence="3">Cytoplasm</location>
    </subcellularLocation>
    <subcellularLocation>
        <location evidence="1">Mitochondrion inner membrane</location>
    </subcellularLocation>
    <subcellularLocation>
        <location evidence="2">Mitochondrion matrix</location>
    </subcellularLocation>
</comment>
<dbReference type="SUPFAM" id="SSF53244">
    <property type="entry name" value="MurD-like peptide ligases, peptide-binding domain"/>
    <property type="match status" value="1"/>
</dbReference>
<comment type="catalytic activity">
    <reaction evidence="16 17">
        <text>(6S)-5,6,7,8-tetrahydrofolyl-(gamma-L-Glu)(n) + L-glutamate + ATP = (6S)-5,6,7,8-tetrahydrofolyl-(gamma-L-Glu)(n+1) + ADP + phosphate + H(+)</text>
        <dbReference type="Rhea" id="RHEA:10580"/>
        <dbReference type="Rhea" id="RHEA-COMP:14738"/>
        <dbReference type="Rhea" id="RHEA-COMP:14740"/>
        <dbReference type="ChEBI" id="CHEBI:15378"/>
        <dbReference type="ChEBI" id="CHEBI:29985"/>
        <dbReference type="ChEBI" id="CHEBI:30616"/>
        <dbReference type="ChEBI" id="CHEBI:43474"/>
        <dbReference type="ChEBI" id="CHEBI:141005"/>
        <dbReference type="ChEBI" id="CHEBI:456216"/>
        <dbReference type="EC" id="6.3.2.17"/>
    </reaction>
</comment>
<sequence length="601" mass="67008">MDAFCSNEFHHAILYRSGFPDDQRSTVDALNNLQSNAMTLKIISNSGSEKEVNVHRTITCLNRIGLSVDDLDSLSIIHVSGTKGKGSTCAFTESILRAHGYKTGFYSSPHLIEVRERIRINGVPLSKEVFTSYFWTVYDRLEKSKEADDNYMPSYFKFLTVLAFYIFFCEKVDVSIIEVGIGGTYDCTNAIRNPVACGISSLGLDHTAILGKTIEEIAWHKAGIMKPGTSAFTAPQVDSAITVLQEQSNEVKPIGMYEAALQIVPPLSSYPGTEPKLGIDGEVQKWNASLAIQLANTWLEKNAKQSKTHNGDQQLQTGKGLPTASTFPLSENFKAGLQSCVWNGRYQMMKYDGATFYFDGAHTRNSIQARTAVEWFHNKSTIEATNIRGSVARILIFNLSGNRDSKTLLKPIINTNIDYAIFSPNILKENHSSPDTVNRNETTNAAMQRCNENLSAWMELNGLSNPTNSRICGSVNEAISVIKAIHKAKSLNYMNDKTIEKEKKYIHLQILVTGSLHLVGDVLQNDHISFIIVTPTKQLTAFFVQLNRPDNAVYVRIIHGSVFIILEKYQCYTLQPYALNVMQLRSTSLDAFSIFCVPLYL</sequence>
<gene>
    <name evidence="20" type="ORF">TRIADDRAFT_53217</name>
</gene>
<dbReference type="UniPathway" id="UPA00850"/>
<dbReference type="RefSeq" id="XP_002109877.1">
    <property type="nucleotide sequence ID" value="XM_002109841.1"/>
</dbReference>
<dbReference type="InterPro" id="IPR036615">
    <property type="entry name" value="Mur_ligase_C_dom_sf"/>
</dbReference>
<dbReference type="Proteomes" id="UP000009022">
    <property type="component" value="Unassembled WGS sequence"/>
</dbReference>
<keyword evidence="6" id="KW-0963">Cytoplasm</keyword>
<evidence type="ECO:0000256" key="16">
    <source>
        <dbReference type="ARBA" id="ARBA00047493"/>
    </source>
</evidence>
<feature type="binding site" evidence="19">
    <location>
        <position position="108"/>
    </location>
    <ligand>
        <name>Mg(2+)</name>
        <dbReference type="ChEBI" id="CHEBI:18420"/>
        <label>1</label>
    </ligand>
</feature>
<dbReference type="SUPFAM" id="SSF53623">
    <property type="entry name" value="MurD-like peptide ligases, catalytic domain"/>
    <property type="match status" value="1"/>
</dbReference>
<dbReference type="EMBL" id="DS985242">
    <property type="protein sequence ID" value="EDV28043.1"/>
    <property type="molecule type" value="Genomic_DNA"/>
</dbReference>
<evidence type="ECO:0000256" key="4">
    <source>
        <dbReference type="ARBA" id="ARBA00005150"/>
    </source>
</evidence>
<dbReference type="PhylomeDB" id="B3RNM4"/>
<proteinExistence type="inferred from homology"/>
<dbReference type="GeneID" id="6750532"/>
<keyword evidence="21" id="KW-1185">Reference proteome</keyword>
<dbReference type="eggNOG" id="KOG2525">
    <property type="taxonomic scope" value="Eukaryota"/>
</dbReference>
<evidence type="ECO:0000256" key="15">
    <source>
        <dbReference type="ARBA" id="ARBA00023136"/>
    </source>
</evidence>